<dbReference type="PANTHER" id="PTHR22829:SF5">
    <property type="entry name" value="INTEGRAL MEMBRANE PROTEIN GPR155"/>
    <property type="match status" value="1"/>
</dbReference>
<feature type="transmembrane region" description="Helical" evidence="5">
    <location>
        <begin position="660"/>
        <end position="679"/>
    </location>
</feature>
<dbReference type="SUPFAM" id="SSF46785">
    <property type="entry name" value="Winged helix' DNA-binding domain"/>
    <property type="match status" value="1"/>
</dbReference>
<feature type="transmembrane region" description="Helical" evidence="5">
    <location>
        <begin position="458"/>
        <end position="483"/>
    </location>
</feature>
<evidence type="ECO:0000313" key="8">
    <source>
        <dbReference type="Proteomes" id="UP001153714"/>
    </source>
</evidence>
<evidence type="ECO:0000256" key="3">
    <source>
        <dbReference type="ARBA" id="ARBA00022989"/>
    </source>
</evidence>
<feature type="transmembrane region" description="Helical" evidence="5">
    <location>
        <begin position="46"/>
        <end position="64"/>
    </location>
</feature>
<keyword evidence="4 5" id="KW-0472">Membrane</keyword>
<feature type="transmembrane region" description="Helical" evidence="5">
    <location>
        <begin position="498"/>
        <end position="519"/>
    </location>
</feature>
<name>A0A9N9WJW0_9NEOP</name>
<dbReference type="GO" id="GO:0030514">
    <property type="term" value="P:negative regulation of BMP signaling pathway"/>
    <property type="evidence" value="ECO:0007669"/>
    <property type="project" value="TreeGrafter"/>
</dbReference>
<dbReference type="OrthoDB" id="2133778at2759"/>
<feature type="transmembrane region" description="Helical" evidence="5">
    <location>
        <begin position="361"/>
        <end position="381"/>
    </location>
</feature>
<dbReference type="GO" id="GO:0055085">
    <property type="term" value="P:transmembrane transport"/>
    <property type="evidence" value="ECO:0007669"/>
    <property type="project" value="InterPro"/>
</dbReference>
<dbReference type="Proteomes" id="UP001153714">
    <property type="component" value="Chromosome 6"/>
</dbReference>
<evidence type="ECO:0000256" key="5">
    <source>
        <dbReference type="SAM" id="Phobius"/>
    </source>
</evidence>
<dbReference type="InterPro" id="IPR036390">
    <property type="entry name" value="WH_DNA-bd_sf"/>
</dbReference>
<feature type="transmembrane region" description="Helical" evidence="5">
    <location>
        <begin position="393"/>
        <end position="412"/>
    </location>
</feature>
<dbReference type="AlphaFoldDB" id="A0A9N9WJW0"/>
<feature type="transmembrane region" description="Helical" evidence="5">
    <location>
        <begin position="197"/>
        <end position="216"/>
    </location>
</feature>
<feature type="transmembrane region" description="Helical" evidence="5">
    <location>
        <begin position="432"/>
        <end position="451"/>
    </location>
</feature>
<dbReference type="EMBL" id="OU893337">
    <property type="protein sequence ID" value="CAG9793812.1"/>
    <property type="molecule type" value="Genomic_DNA"/>
</dbReference>
<feature type="transmembrane region" description="Helical" evidence="5">
    <location>
        <begin position="76"/>
        <end position="97"/>
    </location>
</feature>
<feature type="transmembrane region" description="Helical" evidence="5">
    <location>
        <begin position="109"/>
        <end position="127"/>
    </location>
</feature>
<dbReference type="InterPro" id="IPR004776">
    <property type="entry name" value="Mem_transp_PIN-like"/>
</dbReference>
<dbReference type="PANTHER" id="PTHR22829">
    <property type="entry name" value="DEP DOMAIN PROTEIN"/>
    <property type="match status" value="1"/>
</dbReference>
<evidence type="ECO:0000256" key="4">
    <source>
        <dbReference type="ARBA" id="ARBA00023136"/>
    </source>
</evidence>
<organism evidence="7 8">
    <name type="scientific">Diatraea saccharalis</name>
    <name type="common">sugarcane borer</name>
    <dbReference type="NCBI Taxonomy" id="40085"/>
    <lineage>
        <taxon>Eukaryota</taxon>
        <taxon>Metazoa</taxon>
        <taxon>Ecdysozoa</taxon>
        <taxon>Arthropoda</taxon>
        <taxon>Hexapoda</taxon>
        <taxon>Insecta</taxon>
        <taxon>Pterygota</taxon>
        <taxon>Neoptera</taxon>
        <taxon>Endopterygota</taxon>
        <taxon>Lepidoptera</taxon>
        <taxon>Glossata</taxon>
        <taxon>Ditrysia</taxon>
        <taxon>Pyraloidea</taxon>
        <taxon>Crambidae</taxon>
        <taxon>Crambinae</taxon>
        <taxon>Diatraea</taxon>
    </lineage>
</organism>
<reference evidence="7" key="2">
    <citation type="submission" date="2022-10" db="EMBL/GenBank/DDBJ databases">
        <authorList>
            <consortium name="ENA_rothamsted_submissions"/>
            <consortium name="culmorum"/>
            <person name="King R."/>
        </authorList>
    </citation>
    <scope>NUCLEOTIDE SEQUENCE</scope>
</reference>
<evidence type="ECO:0000259" key="6">
    <source>
        <dbReference type="SMART" id="SM00049"/>
    </source>
</evidence>
<comment type="subcellular location">
    <subcellularLocation>
        <location evidence="1">Membrane</location>
        <topology evidence="1">Multi-pass membrane protein</topology>
    </subcellularLocation>
</comment>
<dbReference type="SMART" id="SM00049">
    <property type="entry name" value="DEP"/>
    <property type="match status" value="1"/>
</dbReference>
<dbReference type="Pfam" id="PF00610">
    <property type="entry name" value="DEP"/>
    <property type="match status" value="1"/>
</dbReference>
<dbReference type="InterPro" id="IPR000591">
    <property type="entry name" value="DEP_dom"/>
</dbReference>
<dbReference type="InterPro" id="IPR051832">
    <property type="entry name" value="mTOR-Rac_regulators"/>
</dbReference>
<feature type="transmembrane region" description="Helical" evidence="5">
    <location>
        <begin position="222"/>
        <end position="245"/>
    </location>
</feature>
<keyword evidence="2 5" id="KW-0812">Transmembrane</keyword>
<keyword evidence="3 5" id="KW-1133">Transmembrane helix</keyword>
<feature type="transmembrane region" description="Helical" evidence="5">
    <location>
        <begin position="16"/>
        <end position="34"/>
    </location>
</feature>
<feature type="transmembrane region" description="Helical" evidence="5">
    <location>
        <begin position="139"/>
        <end position="161"/>
    </location>
</feature>
<reference evidence="7" key="1">
    <citation type="submission" date="2021-12" db="EMBL/GenBank/DDBJ databases">
        <authorList>
            <person name="King R."/>
        </authorList>
    </citation>
    <scope>NUCLEOTIDE SEQUENCE</scope>
</reference>
<feature type="transmembrane region" description="Helical" evidence="5">
    <location>
        <begin position="296"/>
        <end position="315"/>
    </location>
</feature>
<dbReference type="Gene3D" id="1.20.1070.10">
    <property type="entry name" value="Rhodopsin 7-helix transmembrane proteins"/>
    <property type="match status" value="1"/>
</dbReference>
<dbReference type="Pfam" id="PF03547">
    <property type="entry name" value="Mem_trans"/>
    <property type="match status" value="1"/>
</dbReference>
<evidence type="ECO:0000256" key="2">
    <source>
        <dbReference type="ARBA" id="ARBA00022692"/>
    </source>
</evidence>
<accession>A0A9N9WJW0</accession>
<evidence type="ECO:0000256" key="1">
    <source>
        <dbReference type="ARBA" id="ARBA00004141"/>
    </source>
</evidence>
<feature type="transmembrane region" description="Helical" evidence="5">
    <location>
        <begin position="257"/>
        <end position="276"/>
    </location>
</feature>
<feature type="domain" description="DEP" evidence="6">
    <location>
        <begin position="765"/>
        <end position="836"/>
    </location>
</feature>
<keyword evidence="8" id="KW-1185">Reference proteome</keyword>
<protein>
    <recommendedName>
        <fullName evidence="6">DEP domain-containing protein</fullName>
    </recommendedName>
</protein>
<evidence type="ECO:0000313" key="7">
    <source>
        <dbReference type="EMBL" id="CAG9793812.1"/>
    </source>
</evidence>
<gene>
    <name evidence="7" type="ORF">DIATSA_LOCUS11225</name>
</gene>
<dbReference type="GO" id="GO:0016020">
    <property type="term" value="C:membrane"/>
    <property type="evidence" value="ECO:0007669"/>
    <property type="project" value="UniProtKB-SubCell"/>
</dbReference>
<dbReference type="InterPro" id="IPR036388">
    <property type="entry name" value="WH-like_DNA-bd_sf"/>
</dbReference>
<dbReference type="Gene3D" id="1.10.10.10">
    <property type="entry name" value="Winged helix-like DNA-binding domain superfamily/Winged helix DNA-binding domain"/>
    <property type="match status" value="1"/>
</dbReference>
<sequence>MQEASSLLYDTAADNLYPALFQCFTIILCGYIAGRVNIVSSTESKGIATFVGTFALPSLIFLSLARLDFTTVNWTFLLAILFAKGAIFFAVILVTVLVSKPIHLGRAGIFAIFCTQSNDFALGYPIINAIYEKTHPEYALYLYLMAPISLAILNPIAFVLMEINKQKESCQNAHDPTGNRKPEISKLKLFKQIVKGILFNPVLVMTILGIIGNIVFKHKITIYIEGLLEVFGQSFSASALFLLGLRMVGQIHRLRGPALVLPCVLIMVKLLVLPMVMRESVSAFQAGNNDSETSSLSTYAFLYGTIPTAPAVFVFSNLYQLEMDLMASSMVICTFISAPMMFLSAQVISINKDYADQLKKFGFDLSIVALVAALWVLFVFIVTKKHKRMPHRLTLCLIVSQILLAVSVIWGGPLPNNKISWYYTLQEALRTFSMFSCLLWTSMLSVGLLMLESRGPCFVVTLWPVLGFVAWGAPGVMTAILLATKGAAGDLDGRATDAIRLCLLVFCLTVTSGCLIVYVRFRRRSAQFATLSAEVSGSPPDESTSLIENIEPVSNTQSISNNGCYGTITATPSPNRNINSGCCSDDPNCQNGLIHSQDIEDIGNGSTPPKDCACPSSLPRCDAPNGTCVYLNELERAASQLGLLPPEQTRGRGGQLLKHTVLIIAYSLSMFIGIAYTTWRMMLRDESGVFIEIEFLDIAANYGQALVMFILFGLDPEEILIPTVRYFKRKWYGDSEVVVLPAIEDLSFETKHVCDQFITHHLERCREAIAKDTRWRMRTYRGVFRGSCLVRWLVNCGLAKDDHEAIQYARHLLDGRLIAHVNRAHHFTNSPMLYTFI</sequence>
<dbReference type="GO" id="GO:0035556">
    <property type="term" value="P:intracellular signal transduction"/>
    <property type="evidence" value="ECO:0007669"/>
    <property type="project" value="InterPro"/>
</dbReference>
<feature type="transmembrane region" description="Helical" evidence="5">
    <location>
        <begin position="327"/>
        <end position="349"/>
    </location>
</feature>
<proteinExistence type="predicted"/>